<keyword evidence="3" id="KW-1185">Reference proteome</keyword>
<gene>
    <name evidence="2" type="ORF">G4D63_18865</name>
</gene>
<dbReference type="InterPro" id="IPR006938">
    <property type="entry name" value="DUF624"/>
</dbReference>
<feature type="transmembrane region" description="Helical" evidence="1">
    <location>
        <begin position="49"/>
        <end position="66"/>
    </location>
</feature>
<feature type="transmembrane region" description="Helical" evidence="1">
    <location>
        <begin position="107"/>
        <end position="130"/>
    </location>
</feature>
<evidence type="ECO:0000256" key="1">
    <source>
        <dbReference type="SAM" id="Phobius"/>
    </source>
</evidence>
<evidence type="ECO:0000313" key="2">
    <source>
        <dbReference type="EMBL" id="NEY73781.1"/>
    </source>
</evidence>
<name>A0A6M0QBL3_9BACI</name>
<keyword evidence="1" id="KW-0812">Transmembrane</keyword>
<reference evidence="2 3" key="1">
    <citation type="submission" date="2020-02" db="EMBL/GenBank/DDBJ databases">
        <title>Bacillus aquiflavi sp. nov., isolated from yellow water of strong flavor Chinese baijiu in Yibin region of China.</title>
        <authorList>
            <person name="Xie J."/>
        </authorList>
    </citation>
    <scope>NUCLEOTIDE SEQUENCE [LARGE SCALE GENOMIC DNA]</scope>
    <source>
        <strain evidence="2 3">SA4</strain>
    </source>
</reference>
<comment type="caution">
    <text evidence="2">The sequence shown here is derived from an EMBL/GenBank/DDBJ whole genome shotgun (WGS) entry which is preliminary data.</text>
</comment>
<protein>
    <submittedName>
        <fullName evidence="2">DUF624 domain-containing protein</fullName>
    </submittedName>
</protein>
<proteinExistence type="predicted"/>
<keyword evidence="1" id="KW-0472">Membrane</keyword>
<dbReference type="RefSeq" id="WP_163181637.1">
    <property type="nucleotide sequence ID" value="NZ_JAAIWM010000009.1"/>
</dbReference>
<keyword evidence="1" id="KW-1133">Transmembrane helix</keyword>
<dbReference type="Pfam" id="PF04854">
    <property type="entry name" value="DUF624"/>
    <property type="match status" value="1"/>
</dbReference>
<evidence type="ECO:0000313" key="3">
    <source>
        <dbReference type="Proteomes" id="UP000481043"/>
    </source>
</evidence>
<organism evidence="2 3">
    <name type="scientific">Bacillus mesophilus</name>
    <dbReference type="NCBI Taxonomy" id="1808955"/>
    <lineage>
        <taxon>Bacteria</taxon>
        <taxon>Bacillati</taxon>
        <taxon>Bacillota</taxon>
        <taxon>Bacilli</taxon>
        <taxon>Bacillales</taxon>
        <taxon>Bacillaceae</taxon>
        <taxon>Bacillus</taxon>
    </lineage>
</organism>
<feature type="transmembrane region" description="Helical" evidence="1">
    <location>
        <begin position="167"/>
        <end position="188"/>
    </location>
</feature>
<dbReference type="AlphaFoldDB" id="A0A6M0QBL3"/>
<feature type="transmembrane region" description="Helical" evidence="1">
    <location>
        <begin position="12"/>
        <end position="37"/>
    </location>
</feature>
<dbReference type="Proteomes" id="UP000481043">
    <property type="component" value="Unassembled WGS sequence"/>
</dbReference>
<accession>A0A6M0QBL3</accession>
<sequence length="200" mass="23415">MEQHKNTFNQILTVFSYFFLLNVMWALLCLPVITAFPATTAMFGTVRKWIREGFDVGIFHVFFQLFKENFKKSFVIGLFWIIAVVILYLDIYIIFQNEFTGRSLLVALLFFFGIIVAFTTLYVFFVLVHYELSIFHTLKNSLFLSISHMNFTVLFIGMILLTLVITYYFPFFLLIGGSLLAFSMYGTFHKLIKKLDEMKA</sequence>
<feature type="transmembrane region" description="Helical" evidence="1">
    <location>
        <begin position="73"/>
        <end position="95"/>
    </location>
</feature>
<feature type="transmembrane region" description="Helical" evidence="1">
    <location>
        <begin position="142"/>
        <end position="161"/>
    </location>
</feature>
<dbReference type="EMBL" id="JAAIWM010000009">
    <property type="protein sequence ID" value="NEY73781.1"/>
    <property type="molecule type" value="Genomic_DNA"/>
</dbReference>